<gene>
    <name evidence="2" type="ORF">I79_008101</name>
</gene>
<feature type="transmembrane region" description="Helical" evidence="1">
    <location>
        <begin position="47"/>
        <end position="65"/>
    </location>
</feature>
<keyword evidence="1" id="KW-0472">Membrane</keyword>
<reference evidence="3" key="1">
    <citation type="journal article" date="2011" name="Nat. Biotechnol.">
        <title>The genomic sequence of the Chinese hamster ovary (CHO)-K1 cell line.</title>
        <authorList>
            <person name="Xu X."/>
            <person name="Nagarajan H."/>
            <person name="Lewis N.E."/>
            <person name="Pan S."/>
            <person name="Cai Z."/>
            <person name="Liu X."/>
            <person name="Chen W."/>
            <person name="Xie M."/>
            <person name="Wang W."/>
            <person name="Hammond S."/>
            <person name="Andersen M.R."/>
            <person name="Neff N."/>
            <person name="Passarelli B."/>
            <person name="Koh W."/>
            <person name="Fan H.C."/>
            <person name="Wang J."/>
            <person name="Gui Y."/>
            <person name="Lee K.H."/>
            <person name="Betenbaugh M.J."/>
            <person name="Quake S.R."/>
            <person name="Famili I."/>
            <person name="Palsson B.O."/>
            <person name="Wang J."/>
        </authorList>
    </citation>
    <scope>NUCLEOTIDE SEQUENCE [LARGE SCALE GENOMIC DNA]</scope>
    <source>
        <strain evidence="3">CHO K1 cell line</strain>
    </source>
</reference>
<dbReference type="AlphaFoldDB" id="G3HC97"/>
<proteinExistence type="predicted"/>
<evidence type="ECO:0000256" key="1">
    <source>
        <dbReference type="SAM" id="Phobius"/>
    </source>
</evidence>
<evidence type="ECO:0000313" key="2">
    <source>
        <dbReference type="EMBL" id="EGW11602.1"/>
    </source>
</evidence>
<keyword evidence="1" id="KW-1133">Transmembrane helix</keyword>
<name>G3HC97_CRIGR</name>
<dbReference type="Proteomes" id="UP000001075">
    <property type="component" value="Unassembled WGS sequence"/>
</dbReference>
<dbReference type="EMBL" id="JH000277">
    <property type="protein sequence ID" value="EGW11602.1"/>
    <property type="molecule type" value="Genomic_DNA"/>
</dbReference>
<organism evidence="2 3">
    <name type="scientific">Cricetulus griseus</name>
    <name type="common">Chinese hamster</name>
    <name type="synonym">Cricetulus barabensis griseus</name>
    <dbReference type="NCBI Taxonomy" id="10029"/>
    <lineage>
        <taxon>Eukaryota</taxon>
        <taxon>Metazoa</taxon>
        <taxon>Chordata</taxon>
        <taxon>Craniata</taxon>
        <taxon>Vertebrata</taxon>
        <taxon>Euteleostomi</taxon>
        <taxon>Mammalia</taxon>
        <taxon>Eutheria</taxon>
        <taxon>Euarchontoglires</taxon>
        <taxon>Glires</taxon>
        <taxon>Rodentia</taxon>
        <taxon>Myomorpha</taxon>
        <taxon>Muroidea</taxon>
        <taxon>Cricetidae</taxon>
        <taxon>Cricetinae</taxon>
        <taxon>Cricetulus</taxon>
    </lineage>
</organism>
<sequence>MTRGGSECIALGQCWSVLWRWLSTSGPQTAKSYTGVSVLAGDLSPKLVLGWALSLITAAISLDYYQLVLVF</sequence>
<evidence type="ECO:0000313" key="3">
    <source>
        <dbReference type="Proteomes" id="UP000001075"/>
    </source>
</evidence>
<dbReference type="InParanoid" id="G3HC97"/>
<protein>
    <submittedName>
        <fullName evidence="2">Uncharacterized protein</fullName>
    </submittedName>
</protein>
<keyword evidence="1" id="KW-0812">Transmembrane</keyword>
<accession>G3HC97</accession>